<dbReference type="EMBL" id="VCAU01000008">
    <property type="protein sequence ID" value="KAF9893354.1"/>
    <property type="molecule type" value="Genomic_DNA"/>
</dbReference>
<dbReference type="AlphaFoldDB" id="A0AAD4GX16"/>
<name>A0AAD4GX16_ASPNN</name>
<evidence type="ECO:0000256" key="1">
    <source>
        <dbReference type="SAM" id="MobiDB-lite"/>
    </source>
</evidence>
<feature type="region of interest" description="Disordered" evidence="1">
    <location>
        <begin position="1"/>
        <end position="37"/>
    </location>
</feature>
<evidence type="ECO:0000313" key="3">
    <source>
        <dbReference type="Proteomes" id="UP001194746"/>
    </source>
</evidence>
<dbReference type="CDD" id="cd02440">
    <property type="entry name" value="AdoMet_MTases"/>
    <property type="match status" value="1"/>
</dbReference>
<dbReference type="InterPro" id="IPR029063">
    <property type="entry name" value="SAM-dependent_MTases_sf"/>
</dbReference>
<dbReference type="SUPFAM" id="SSF53335">
    <property type="entry name" value="S-adenosyl-L-methionine-dependent methyltransferases"/>
    <property type="match status" value="1"/>
</dbReference>
<dbReference type="PANTHER" id="PTHR43591">
    <property type="entry name" value="METHYLTRANSFERASE"/>
    <property type="match status" value="1"/>
</dbReference>
<reference evidence="2" key="1">
    <citation type="journal article" date="2019" name="Beilstein J. Org. Chem.">
        <title>Nanangenines: drimane sesquiterpenoids as the dominant metabolite cohort of a novel Australian fungus, Aspergillus nanangensis.</title>
        <authorList>
            <person name="Lacey H.J."/>
            <person name="Gilchrist C.L.M."/>
            <person name="Crombie A."/>
            <person name="Kalaitzis J.A."/>
            <person name="Vuong D."/>
            <person name="Rutledge P.J."/>
            <person name="Turner P."/>
            <person name="Pitt J.I."/>
            <person name="Lacey E."/>
            <person name="Chooi Y.H."/>
            <person name="Piggott A.M."/>
        </authorList>
    </citation>
    <scope>NUCLEOTIDE SEQUENCE</scope>
    <source>
        <strain evidence="2">MST-FP2251</strain>
    </source>
</reference>
<dbReference type="Pfam" id="PF13489">
    <property type="entry name" value="Methyltransf_23"/>
    <property type="match status" value="1"/>
</dbReference>
<gene>
    <name evidence="2" type="ORF">FE257_011786</name>
</gene>
<sequence>MTTPPAQEDAPIVPEADDNLYNDAEDYGSDGASSTDSISSSILNYQYENGRRYHAYQQGEYMLPNDEREQERMDLHHHVHCLALGGALHHAPIKKGVQRILDLGTGNGTWAIDIADLFPEATVVGTDLSPIQPSWVPPNCVFEIDDFELDWNFTRPFDYIHTRGIEGSVKDFPRLFEQAHNALSPGGWFECQEFTIGVYSDDNSEEKATGIYEWKDHLIEGSKKFGKIMGMAPKYKQMMEDTGFKNVQQTILKVPFSPWAKDPKMKELGRYQQANMLEALDAYSLALFTRVLGWRLEDVQMLLVRVRKDLLDRSLHIYARFYLVYGQKE</sequence>
<evidence type="ECO:0000313" key="2">
    <source>
        <dbReference type="EMBL" id="KAF9893354.1"/>
    </source>
</evidence>
<reference evidence="2" key="2">
    <citation type="submission" date="2020-02" db="EMBL/GenBank/DDBJ databases">
        <authorList>
            <person name="Gilchrist C.L.M."/>
            <person name="Chooi Y.-H."/>
        </authorList>
    </citation>
    <scope>NUCLEOTIDE SEQUENCE</scope>
    <source>
        <strain evidence="2">MST-FP2251</strain>
    </source>
</reference>
<protein>
    <recommendedName>
        <fullName evidence="4">Methyltransferase</fullName>
    </recommendedName>
</protein>
<dbReference type="Gene3D" id="3.40.50.150">
    <property type="entry name" value="Vaccinia Virus protein VP39"/>
    <property type="match status" value="1"/>
</dbReference>
<evidence type="ECO:0008006" key="4">
    <source>
        <dbReference type="Google" id="ProtNLM"/>
    </source>
</evidence>
<keyword evidence="3" id="KW-1185">Reference proteome</keyword>
<organism evidence="2 3">
    <name type="scientific">Aspergillus nanangensis</name>
    <dbReference type="NCBI Taxonomy" id="2582783"/>
    <lineage>
        <taxon>Eukaryota</taxon>
        <taxon>Fungi</taxon>
        <taxon>Dikarya</taxon>
        <taxon>Ascomycota</taxon>
        <taxon>Pezizomycotina</taxon>
        <taxon>Eurotiomycetes</taxon>
        <taxon>Eurotiomycetidae</taxon>
        <taxon>Eurotiales</taxon>
        <taxon>Aspergillaceae</taxon>
        <taxon>Aspergillus</taxon>
        <taxon>Aspergillus subgen. Circumdati</taxon>
    </lineage>
</organism>
<dbReference type="GO" id="GO:0008168">
    <property type="term" value="F:methyltransferase activity"/>
    <property type="evidence" value="ECO:0007669"/>
    <property type="project" value="TreeGrafter"/>
</dbReference>
<accession>A0AAD4GX16</accession>
<feature type="compositionally biased region" description="Acidic residues" evidence="1">
    <location>
        <begin position="15"/>
        <end position="28"/>
    </location>
</feature>
<dbReference type="Proteomes" id="UP001194746">
    <property type="component" value="Unassembled WGS sequence"/>
</dbReference>
<comment type="caution">
    <text evidence="2">The sequence shown here is derived from an EMBL/GenBank/DDBJ whole genome shotgun (WGS) entry which is preliminary data.</text>
</comment>
<proteinExistence type="predicted"/>
<dbReference type="PANTHER" id="PTHR43591:SF31">
    <property type="entry name" value="LAEA-LIKE, PUTATIVE (AFU_ORTHOLOGUE AFUA_8G01930)-RELATED"/>
    <property type="match status" value="1"/>
</dbReference>